<feature type="transmembrane region" description="Helical" evidence="9">
    <location>
        <begin position="28"/>
        <end position="48"/>
    </location>
</feature>
<organism evidence="11 12">
    <name type="scientific">Paracidovorax valerianellae</name>
    <dbReference type="NCBI Taxonomy" id="187868"/>
    <lineage>
        <taxon>Bacteria</taxon>
        <taxon>Pseudomonadati</taxon>
        <taxon>Pseudomonadota</taxon>
        <taxon>Betaproteobacteria</taxon>
        <taxon>Burkholderiales</taxon>
        <taxon>Comamonadaceae</taxon>
        <taxon>Paracidovorax</taxon>
    </lineage>
</organism>
<evidence type="ECO:0000259" key="10">
    <source>
        <dbReference type="Pfam" id="PF04290"/>
    </source>
</evidence>
<evidence type="ECO:0000256" key="1">
    <source>
        <dbReference type="ARBA" id="ARBA00004429"/>
    </source>
</evidence>
<evidence type="ECO:0000256" key="8">
    <source>
        <dbReference type="ARBA" id="ARBA00038436"/>
    </source>
</evidence>
<reference evidence="11 12" key="1">
    <citation type="submission" date="2016-10" db="EMBL/GenBank/DDBJ databases">
        <authorList>
            <person name="de Groot N.N."/>
        </authorList>
    </citation>
    <scope>NUCLEOTIDE SEQUENCE [LARGE SCALE GENOMIC DNA]</scope>
    <source>
        <strain evidence="11 12">DSM 16619</strain>
    </source>
</reference>
<feature type="domain" description="Tripartite ATP-independent periplasmic transporters DctQ component" evidence="10">
    <location>
        <begin position="36"/>
        <end position="162"/>
    </location>
</feature>
<evidence type="ECO:0000256" key="2">
    <source>
        <dbReference type="ARBA" id="ARBA00022448"/>
    </source>
</evidence>
<proteinExistence type="inferred from homology"/>
<feature type="transmembrane region" description="Helical" evidence="9">
    <location>
        <begin position="60"/>
        <end position="78"/>
    </location>
</feature>
<comment type="subunit">
    <text evidence="9">The complex comprises the extracytoplasmic solute receptor protein and the two transmembrane proteins.</text>
</comment>
<dbReference type="OrthoDB" id="9791324at2"/>
<sequence length="177" mass="18773">MTAPASSSNTAHVPARRKPVLQRMAEHFMVLALAGMVVAVFVNVVLRYAFGTSIVSYEEISRLLFVWLVAIGAIVAAFEGKHLGFDMVTSRLKGHARTGMFWIAQLIAGGCMVLLLIGSWHQVVAGMDSFSTVLGYPLALAAAATLVLAVGLLAAIVVDLIRRGPPQQAADAEATVE</sequence>
<dbReference type="Proteomes" id="UP000198781">
    <property type="component" value="Unassembled WGS sequence"/>
</dbReference>
<dbReference type="GO" id="GO:0015740">
    <property type="term" value="P:C4-dicarboxylate transport"/>
    <property type="evidence" value="ECO:0007669"/>
    <property type="project" value="TreeGrafter"/>
</dbReference>
<keyword evidence="7 9" id="KW-0472">Membrane</keyword>
<keyword evidence="2 9" id="KW-0813">Transport</keyword>
<gene>
    <name evidence="11" type="ORF">SAMN05192589_10111</name>
</gene>
<accession>A0A1G6HXF2</accession>
<dbReference type="RefSeq" id="WP_092739098.1">
    <property type="nucleotide sequence ID" value="NZ_FMZC01000001.1"/>
</dbReference>
<dbReference type="STRING" id="187868.SAMN05192589_10111"/>
<comment type="subcellular location">
    <subcellularLocation>
        <location evidence="1 9">Cell inner membrane</location>
        <topology evidence="1 9">Multi-pass membrane protein</topology>
    </subcellularLocation>
</comment>
<evidence type="ECO:0000313" key="11">
    <source>
        <dbReference type="EMBL" id="SDB98997.1"/>
    </source>
</evidence>
<evidence type="ECO:0000313" key="12">
    <source>
        <dbReference type="Proteomes" id="UP000198781"/>
    </source>
</evidence>
<keyword evidence="5 9" id="KW-0812">Transmembrane</keyword>
<comment type="similarity">
    <text evidence="8 9">Belongs to the TRAP transporter small permease family.</text>
</comment>
<evidence type="ECO:0000256" key="5">
    <source>
        <dbReference type="ARBA" id="ARBA00022692"/>
    </source>
</evidence>
<evidence type="ECO:0000256" key="7">
    <source>
        <dbReference type="ARBA" id="ARBA00023136"/>
    </source>
</evidence>
<keyword evidence="3" id="KW-1003">Cell membrane</keyword>
<dbReference type="InterPro" id="IPR007387">
    <property type="entry name" value="TRAP_DctQ"/>
</dbReference>
<evidence type="ECO:0000256" key="6">
    <source>
        <dbReference type="ARBA" id="ARBA00022989"/>
    </source>
</evidence>
<dbReference type="GO" id="GO:0005886">
    <property type="term" value="C:plasma membrane"/>
    <property type="evidence" value="ECO:0007669"/>
    <property type="project" value="UniProtKB-SubCell"/>
</dbReference>
<dbReference type="PANTHER" id="PTHR35011:SF2">
    <property type="entry name" value="2,3-DIKETO-L-GULONATE TRAP TRANSPORTER SMALL PERMEASE PROTEIN YIAM"/>
    <property type="match status" value="1"/>
</dbReference>
<dbReference type="InterPro" id="IPR055348">
    <property type="entry name" value="DctQ"/>
</dbReference>
<keyword evidence="12" id="KW-1185">Reference proteome</keyword>
<dbReference type="AlphaFoldDB" id="A0A1G6HXF2"/>
<name>A0A1G6HXF2_9BURK</name>
<dbReference type="GO" id="GO:0022857">
    <property type="term" value="F:transmembrane transporter activity"/>
    <property type="evidence" value="ECO:0007669"/>
    <property type="project" value="UniProtKB-UniRule"/>
</dbReference>
<protein>
    <recommendedName>
        <fullName evidence="9">TRAP transporter small permease protein</fullName>
    </recommendedName>
</protein>
<dbReference type="Pfam" id="PF04290">
    <property type="entry name" value="DctQ"/>
    <property type="match status" value="1"/>
</dbReference>
<feature type="transmembrane region" description="Helical" evidence="9">
    <location>
        <begin position="99"/>
        <end position="121"/>
    </location>
</feature>
<comment type="function">
    <text evidence="9">Part of the tripartite ATP-independent periplasmic (TRAP) transport system.</text>
</comment>
<dbReference type="EMBL" id="FMZC01000001">
    <property type="protein sequence ID" value="SDB98997.1"/>
    <property type="molecule type" value="Genomic_DNA"/>
</dbReference>
<dbReference type="PANTHER" id="PTHR35011">
    <property type="entry name" value="2,3-DIKETO-L-GULONATE TRAP TRANSPORTER SMALL PERMEASE PROTEIN YIAM"/>
    <property type="match status" value="1"/>
</dbReference>
<keyword evidence="6 9" id="KW-1133">Transmembrane helix</keyword>
<keyword evidence="4 9" id="KW-0997">Cell inner membrane</keyword>
<feature type="transmembrane region" description="Helical" evidence="9">
    <location>
        <begin position="133"/>
        <end position="158"/>
    </location>
</feature>
<evidence type="ECO:0000256" key="9">
    <source>
        <dbReference type="RuleBase" id="RU369079"/>
    </source>
</evidence>
<evidence type="ECO:0000256" key="4">
    <source>
        <dbReference type="ARBA" id="ARBA00022519"/>
    </source>
</evidence>
<evidence type="ECO:0000256" key="3">
    <source>
        <dbReference type="ARBA" id="ARBA00022475"/>
    </source>
</evidence>